<protein>
    <submittedName>
        <fullName evidence="2">Uncharacterized protein</fullName>
    </submittedName>
</protein>
<dbReference type="EMBL" id="LR999455">
    <property type="protein sequence ID" value="CAE6075962.1"/>
    <property type="molecule type" value="Genomic_DNA"/>
</dbReference>
<gene>
    <name evidence="2" type="ORF">AARE701A_LOCUS13194</name>
</gene>
<accession>A0A8S2ABP8</accession>
<organism evidence="2 3">
    <name type="scientific">Arabidopsis arenosa</name>
    <name type="common">Sand rock-cress</name>
    <name type="synonym">Cardaminopsis arenosa</name>
    <dbReference type="NCBI Taxonomy" id="38785"/>
    <lineage>
        <taxon>Eukaryota</taxon>
        <taxon>Viridiplantae</taxon>
        <taxon>Streptophyta</taxon>
        <taxon>Embryophyta</taxon>
        <taxon>Tracheophyta</taxon>
        <taxon>Spermatophyta</taxon>
        <taxon>Magnoliopsida</taxon>
        <taxon>eudicotyledons</taxon>
        <taxon>Gunneridae</taxon>
        <taxon>Pentapetalae</taxon>
        <taxon>rosids</taxon>
        <taxon>malvids</taxon>
        <taxon>Brassicales</taxon>
        <taxon>Brassicaceae</taxon>
        <taxon>Camelineae</taxon>
        <taxon>Arabidopsis</taxon>
    </lineage>
</organism>
<evidence type="ECO:0000256" key="1">
    <source>
        <dbReference type="SAM" id="MobiDB-lite"/>
    </source>
</evidence>
<dbReference type="AlphaFoldDB" id="A0A8S2ABP8"/>
<proteinExistence type="predicted"/>
<feature type="compositionally biased region" description="Basic and acidic residues" evidence="1">
    <location>
        <begin position="148"/>
        <end position="157"/>
    </location>
</feature>
<evidence type="ECO:0000313" key="3">
    <source>
        <dbReference type="Proteomes" id="UP000682877"/>
    </source>
</evidence>
<feature type="compositionally biased region" description="Basic and acidic residues" evidence="1">
    <location>
        <begin position="1"/>
        <end position="24"/>
    </location>
</feature>
<feature type="compositionally biased region" description="Basic and acidic residues" evidence="1">
    <location>
        <begin position="107"/>
        <end position="135"/>
    </location>
</feature>
<name>A0A8S2ABP8_ARAAE</name>
<dbReference type="Proteomes" id="UP000682877">
    <property type="component" value="Chromosome 5"/>
</dbReference>
<reference evidence="2" key="1">
    <citation type="submission" date="2021-01" db="EMBL/GenBank/DDBJ databases">
        <authorList>
            <person name="Bezrukov I."/>
        </authorList>
    </citation>
    <scope>NUCLEOTIDE SEQUENCE</scope>
</reference>
<feature type="region of interest" description="Disordered" evidence="1">
    <location>
        <begin position="1"/>
        <end position="167"/>
    </location>
</feature>
<evidence type="ECO:0000313" key="2">
    <source>
        <dbReference type="EMBL" id="CAE6075962.1"/>
    </source>
</evidence>
<feature type="region of interest" description="Disordered" evidence="1">
    <location>
        <begin position="179"/>
        <end position="207"/>
    </location>
</feature>
<sequence>MARVKVGDREYESGSREGAVKDPTEETLAEELTEIGSGVASDAAPVNVAREASVDATEDSAEGRTTTESEVAIEAPSVPEVSDKEVAPSATEVSDKEVEGVSFPELSYKEEDVSVSDKEEENRECDKEEEVHESNDGQGNDGDEEERISDVVGRETNADNEEDEVTGVIKDIFDDIAAEEEERVNDVAADTDEDDDDDEFQPLPPESMYFGPTEYMLLCRTKLIFFEYFAVIFY</sequence>
<keyword evidence="3" id="KW-1185">Reference proteome</keyword>
<feature type="compositionally biased region" description="Acidic residues" evidence="1">
    <location>
        <begin position="179"/>
        <end position="200"/>
    </location>
</feature>